<sequence length="155" mass="18147">MEAWLLEVMIDVRIIVKSAMVSIPSIIPLDQVTTDEREFFQRNLPNFVSVNSKTVFLSRLHYDLEAEFNKSLHENSLHRIDPISYLIFQFTLCITSIKWNLVEFHMQQVIDWIRFTIPNQSMYGSPLFVNLLIGRLTNHLCDAHDQCPPIVFIQP</sequence>
<organism evidence="1 2">
    <name type="scientific">Planctopirus hydrillae</name>
    <dbReference type="NCBI Taxonomy" id="1841610"/>
    <lineage>
        <taxon>Bacteria</taxon>
        <taxon>Pseudomonadati</taxon>
        <taxon>Planctomycetota</taxon>
        <taxon>Planctomycetia</taxon>
        <taxon>Planctomycetales</taxon>
        <taxon>Planctomycetaceae</taxon>
        <taxon>Planctopirus</taxon>
    </lineage>
</organism>
<proteinExistence type="predicted"/>
<comment type="caution">
    <text evidence="1">The sequence shown here is derived from an EMBL/GenBank/DDBJ whole genome shotgun (WGS) entry which is preliminary data.</text>
</comment>
<protein>
    <submittedName>
        <fullName evidence="1">Uncharacterized protein</fullName>
    </submittedName>
</protein>
<accession>A0A1C3E4B0</accession>
<reference evidence="1 2" key="1">
    <citation type="submission" date="2016-05" db="EMBL/GenBank/DDBJ databases">
        <title>Genomic and physiological characterization of Planctopirus sp. isolated from fresh water lake.</title>
        <authorList>
            <person name="Subhash Y."/>
            <person name="Ramana C."/>
        </authorList>
    </citation>
    <scope>NUCLEOTIDE SEQUENCE [LARGE SCALE GENOMIC DNA]</scope>
    <source>
        <strain evidence="1 2">JC280</strain>
    </source>
</reference>
<keyword evidence="2" id="KW-1185">Reference proteome</keyword>
<name>A0A1C3E4B0_9PLAN</name>
<gene>
    <name evidence="1" type="ORF">A6X21_14585</name>
</gene>
<dbReference type="AlphaFoldDB" id="A0A1C3E4B0"/>
<evidence type="ECO:0000313" key="1">
    <source>
        <dbReference type="EMBL" id="ODA28085.1"/>
    </source>
</evidence>
<dbReference type="Proteomes" id="UP000094828">
    <property type="component" value="Unassembled WGS sequence"/>
</dbReference>
<dbReference type="EMBL" id="LYDR01000158">
    <property type="protein sequence ID" value="ODA28085.1"/>
    <property type="molecule type" value="Genomic_DNA"/>
</dbReference>
<evidence type="ECO:0000313" key="2">
    <source>
        <dbReference type="Proteomes" id="UP000094828"/>
    </source>
</evidence>